<gene>
    <name evidence="4" type="ORF">RQP52_06020</name>
</gene>
<evidence type="ECO:0000259" key="3">
    <source>
        <dbReference type="PROSITE" id="PS51352"/>
    </source>
</evidence>
<feature type="domain" description="Thioredoxin" evidence="3">
    <location>
        <begin position="35"/>
        <end position="179"/>
    </location>
</feature>
<evidence type="ECO:0000256" key="2">
    <source>
        <dbReference type="SAM" id="SignalP"/>
    </source>
</evidence>
<feature type="chain" id="PRO_5047376216" evidence="2">
    <location>
        <begin position="21"/>
        <end position="179"/>
    </location>
</feature>
<accession>A0ABU3R8Q7</accession>
<keyword evidence="1" id="KW-1015">Disulfide bond</keyword>
<dbReference type="InterPro" id="IPR036249">
    <property type="entry name" value="Thioredoxin-like_sf"/>
</dbReference>
<dbReference type="Proteomes" id="UP001260980">
    <property type="component" value="Unassembled WGS sequence"/>
</dbReference>
<name>A0ABU3R8Q7_9BACL</name>
<feature type="signal peptide" evidence="2">
    <location>
        <begin position="1"/>
        <end position="20"/>
    </location>
</feature>
<keyword evidence="5" id="KW-1185">Reference proteome</keyword>
<dbReference type="RefSeq" id="WP_315950072.1">
    <property type="nucleotide sequence ID" value="NZ_JAWCUD010000001.1"/>
</dbReference>
<dbReference type="CDD" id="cd02966">
    <property type="entry name" value="TlpA_like_family"/>
    <property type="match status" value="1"/>
</dbReference>
<protein>
    <submittedName>
        <fullName evidence="4">Redoxin domain-containing protein</fullName>
    </submittedName>
</protein>
<dbReference type="PROSITE" id="PS51257">
    <property type="entry name" value="PROKAR_LIPOPROTEIN"/>
    <property type="match status" value="1"/>
</dbReference>
<dbReference type="Gene3D" id="3.40.30.10">
    <property type="entry name" value="Glutaredoxin"/>
    <property type="match status" value="1"/>
</dbReference>
<dbReference type="EMBL" id="JAWCUD010000001">
    <property type="protein sequence ID" value="MDU0200639.1"/>
    <property type="molecule type" value="Genomic_DNA"/>
</dbReference>
<evidence type="ECO:0000313" key="4">
    <source>
        <dbReference type="EMBL" id="MDU0200639.1"/>
    </source>
</evidence>
<evidence type="ECO:0000256" key="1">
    <source>
        <dbReference type="ARBA" id="ARBA00023157"/>
    </source>
</evidence>
<dbReference type="PANTHER" id="PTHR42852:SF16">
    <property type="entry name" value="THIOL:DISULFIDE INTERCHANGE PROTEIN TLPA"/>
    <property type="match status" value="1"/>
</dbReference>
<evidence type="ECO:0000313" key="5">
    <source>
        <dbReference type="Proteomes" id="UP001260980"/>
    </source>
</evidence>
<dbReference type="Pfam" id="PF00578">
    <property type="entry name" value="AhpC-TSA"/>
    <property type="match status" value="1"/>
</dbReference>
<dbReference type="InterPro" id="IPR000866">
    <property type="entry name" value="AhpC/TSA"/>
</dbReference>
<dbReference type="PANTHER" id="PTHR42852">
    <property type="entry name" value="THIOL:DISULFIDE INTERCHANGE PROTEIN DSBE"/>
    <property type="match status" value="1"/>
</dbReference>
<comment type="caution">
    <text evidence="4">The sequence shown here is derived from an EMBL/GenBank/DDBJ whole genome shotgun (WGS) entry which is preliminary data.</text>
</comment>
<organism evidence="4 5">
    <name type="scientific">Paenibacillus violae</name>
    <dbReference type="NCBI Taxonomy" id="3077234"/>
    <lineage>
        <taxon>Bacteria</taxon>
        <taxon>Bacillati</taxon>
        <taxon>Bacillota</taxon>
        <taxon>Bacilli</taxon>
        <taxon>Bacillales</taxon>
        <taxon>Paenibacillaceae</taxon>
        <taxon>Paenibacillus</taxon>
    </lineage>
</organism>
<reference evidence="4 5" key="1">
    <citation type="submission" date="2023-10" db="EMBL/GenBank/DDBJ databases">
        <title>Paenibacillus strain PFR10 Genome sequencing and assembly.</title>
        <authorList>
            <person name="Kim I."/>
        </authorList>
    </citation>
    <scope>NUCLEOTIDE SEQUENCE [LARGE SCALE GENOMIC DNA]</scope>
    <source>
        <strain evidence="4 5">PFR10</strain>
    </source>
</reference>
<dbReference type="InterPro" id="IPR050553">
    <property type="entry name" value="Thioredoxin_ResA/DsbE_sf"/>
</dbReference>
<dbReference type="SUPFAM" id="SSF52833">
    <property type="entry name" value="Thioredoxin-like"/>
    <property type="match status" value="1"/>
</dbReference>
<keyword evidence="2" id="KW-0732">Signal</keyword>
<sequence length="179" mass="19546">MKKVKWLLAGVIVLSLFVLAACGDKGATKAAPSSYNSGQAAPMFELKDLKGNKVELASFAGEKVYVKYWASWCSICLAGLDELNELAGQDNGFKVITIVSPNYKGEQSTKAFTEWFNGLQDEQKSNLTVLLDEDGKWAQKFGVRGYPSSYYIGSDGILAKSVPGHNFNDAIIDNFKKIS</sequence>
<proteinExistence type="predicted"/>
<dbReference type="PROSITE" id="PS51352">
    <property type="entry name" value="THIOREDOXIN_2"/>
    <property type="match status" value="1"/>
</dbReference>
<dbReference type="InterPro" id="IPR013766">
    <property type="entry name" value="Thioredoxin_domain"/>
</dbReference>